<dbReference type="PANTHER" id="PTHR13126">
    <property type="entry name" value="CHAPERONE ATP11"/>
    <property type="match status" value="1"/>
</dbReference>
<dbReference type="OrthoDB" id="16535at2759"/>
<comment type="subcellular location">
    <subcellularLocation>
        <location evidence="1">Mitochondrion</location>
    </subcellularLocation>
</comment>
<name>A0A9P6HHS4_9AGAM</name>
<keyword evidence="7" id="KW-1185">Reference proteome</keyword>
<evidence type="ECO:0000256" key="4">
    <source>
        <dbReference type="ARBA" id="ARBA00023128"/>
    </source>
</evidence>
<evidence type="ECO:0000256" key="5">
    <source>
        <dbReference type="SAM" id="MobiDB-lite"/>
    </source>
</evidence>
<dbReference type="Proteomes" id="UP000736335">
    <property type="component" value="Unassembled WGS sequence"/>
</dbReference>
<evidence type="ECO:0000313" key="7">
    <source>
        <dbReference type="Proteomes" id="UP000736335"/>
    </source>
</evidence>
<gene>
    <name evidence="6" type="ORF">BJ322DRAFT_1053313</name>
</gene>
<dbReference type="PANTHER" id="PTHR13126:SF0">
    <property type="entry name" value="ATP SYNTHASE MITOCHONDRIAL F1 COMPLEX ASSEMBLY FACTOR 1"/>
    <property type="match status" value="1"/>
</dbReference>
<protein>
    <submittedName>
        <fullName evidence="6">ATP11-domain-containing protein</fullName>
    </submittedName>
</protein>
<keyword evidence="4" id="KW-0496">Mitochondrion</keyword>
<dbReference type="InterPro" id="IPR010591">
    <property type="entry name" value="ATP11"/>
</dbReference>
<feature type="compositionally biased region" description="Basic and acidic residues" evidence="5">
    <location>
        <begin position="58"/>
        <end position="77"/>
    </location>
</feature>
<comment type="caution">
    <text evidence="6">The sequence shown here is derived from an EMBL/GenBank/DDBJ whole genome shotgun (WGS) entry which is preliminary data.</text>
</comment>
<proteinExistence type="inferred from homology"/>
<evidence type="ECO:0000313" key="6">
    <source>
        <dbReference type="EMBL" id="KAF9787038.1"/>
    </source>
</evidence>
<reference evidence="6" key="2">
    <citation type="submission" date="2020-11" db="EMBL/GenBank/DDBJ databases">
        <authorList>
            <consortium name="DOE Joint Genome Institute"/>
            <person name="Kuo A."/>
            <person name="Miyauchi S."/>
            <person name="Kiss E."/>
            <person name="Drula E."/>
            <person name="Kohler A."/>
            <person name="Sanchez-Garcia M."/>
            <person name="Andreopoulos B."/>
            <person name="Barry K.W."/>
            <person name="Bonito G."/>
            <person name="Buee M."/>
            <person name="Carver A."/>
            <person name="Chen C."/>
            <person name="Cichocki N."/>
            <person name="Clum A."/>
            <person name="Culley D."/>
            <person name="Crous P.W."/>
            <person name="Fauchery L."/>
            <person name="Girlanda M."/>
            <person name="Hayes R."/>
            <person name="Keri Z."/>
            <person name="Labutti K."/>
            <person name="Lipzen A."/>
            <person name="Lombard V."/>
            <person name="Magnuson J."/>
            <person name="Maillard F."/>
            <person name="Morin E."/>
            <person name="Murat C."/>
            <person name="Nolan M."/>
            <person name="Ohm R."/>
            <person name="Pangilinan J."/>
            <person name="Pereira M."/>
            <person name="Perotto S."/>
            <person name="Peter M."/>
            <person name="Riley R."/>
            <person name="Sitrit Y."/>
            <person name="Stielow B."/>
            <person name="Szollosi G."/>
            <person name="Zifcakova L."/>
            <person name="Stursova M."/>
            <person name="Spatafora J.W."/>
            <person name="Tedersoo L."/>
            <person name="Vaario L.-M."/>
            <person name="Yamada A."/>
            <person name="Yan M."/>
            <person name="Wang P."/>
            <person name="Xu J."/>
            <person name="Bruns T."/>
            <person name="Baldrian P."/>
            <person name="Vilgalys R."/>
            <person name="Henrissat B."/>
            <person name="Grigoriev I.V."/>
            <person name="Hibbett D."/>
            <person name="Nagy L.G."/>
            <person name="Martin F.M."/>
        </authorList>
    </citation>
    <scope>NUCLEOTIDE SEQUENCE</scope>
    <source>
        <strain evidence="6">UH-Tt-Lm1</strain>
    </source>
</reference>
<dbReference type="AlphaFoldDB" id="A0A9P6HHS4"/>
<feature type="region of interest" description="Disordered" evidence="5">
    <location>
        <begin position="58"/>
        <end position="108"/>
    </location>
</feature>
<comment type="similarity">
    <text evidence="2">Belongs to the ATP11 family.</text>
</comment>
<organism evidence="6 7">
    <name type="scientific">Thelephora terrestris</name>
    <dbReference type="NCBI Taxonomy" id="56493"/>
    <lineage>
        <taxon>Eukaryota</taxon>
        <taxon>Fungi</taxon>
        <taxon>Dikarya</taxon>
        <taxon>Basidiomycota</taxon>
        <taxon>Agaricomycotina</taxon>
        <taxon>Agaricomycetes</taxon>
        <taxon>Thelephorales</taxon>
        <taxon>Thelephoraceae</taxon>
        <taxon>Thelephora</taxon>
    </lineage>
</organism>
<evidence type="ECO:0000256" key="1">
    <source>
        <dbReference type="ARBA" id="ARBA00004173"/>
    </source>
</evidence>
<keyword evidence="3" id="KW-0809">Transit peptide</keyword>
<dbReference type="EMBL" id="WIUZ02000005">
    <property type="protein sequence ID" value="KAF9787038.1"/>
    <property type="molecule type" value="Genomic_DNA"/>
</dbReference>
<reference evidence="6" key="1">
    <citation type="journal article" date="2020" name="Nat. Commun.">
        <title>Large-scale genome sequencing of mycorrhizal fungi provides insights into the early evolution of symbiotic traits.</title>
        <authorList>
            <person name="Miyauchi S."/>
            <person name="Kiss E."/>
            <person name="Kuo A."/>
            <person name="Drula E."/>
            <person name="Kohler A."/>
            <person name="Sanchez-Garcia M."/>
            <person name="Morin E."/>
            <person name="Andreopoulos B."/>
            <person name="Barry K.W."/>
            <person name="Bonito G."/>
            <person name="Buee M."/>
            <person name="Carver A."/>
            <person name="Chen C."/>
            <person name="Cichocki N."/>
            <person name="Clum A."/>
            <person name="Culley D."/>
            <person name="Crous P.W."/>
            <person name="Fauchery L."/>
            <person name="Girlanda M."/>
            <person name="Hayes R.D."/>
            <person name="Keri Z."/>
            <person name="LaButti K."/>
            <person name="Lipzen A."/>
            <person name="Lombard V."/>
            <person name="Magnuson J."/>
            <person name="Maillard F."/>
            <person name="Murat C."/>
            <person name="Nolan M."/>
            <person name="Ohm R.A."/>
            <person name="Pangilinan J."/>
            <person name="Pereira M.F."/>
            <person name="Perotto S."/>
            <person name="Peter M."/>
            <person name="Pfister S."/>
            <person name="Riley R."/>
            <person name="Sitrit Y."/>
            <person name="Stielow J.B."/>
            <person name="Szollosi G."/>
            <person name="Zifcakova L."/>
            <person name="Stursova M."/>
            <person name="Spatafora J.W."/>
            <person name="Tedersoo L."/>
            <person name="Vaario L.M."/>
            <person name="Yamada A."/>
            <person name="Yan M."/>
            <person name="Wang P."/>
            <person name="Xu J."/>
            <person name="Bruns T."/>
            <person name="Baldrian P."/>
            <person name="Vilgalys R."/>
            <person name="Dunand C."/>
            <person name="Henrissat B."/>
            <person name="Grigoriev I.V."/>
            <person name="Hibbett D."/>
            <person name="Nagy L.G."/>
            <person name="Martin F.M."/>
        </authorList>
    </citation>
    <scope>NUCLEOTIDE SEQUENCE</scope>
    <source>
        <strain evidence="6">UH-Tt-Lm1</strain>
    </source>
</reference>
<evidence type="ECO:0000256" key="3">
    <source>
        <dbReference type="ARBA" id="ARBA00022946"/>
    </source>
</evidence>
<sequence length="344" mass="39174">MLRLGIHRATPRLFSLSRSLRRNLHVDYESKYSEKLQKRAQESGKSLNEIRQENQEAERLRLKKWSEEREKRSREDEATAAFTKEASSKTSSSQPTLTQRRFSRKDNSPVKPLADILNLDRLFEKPHTPEQISSLWTAYHASRSKGTGRGFICASVPLEIYHKMAATGKKYPAFAVPLPRDAVQGNSGEAKRAYEFYFLQWGFHEAPPTPTSSDLFSKSLPDVSASNPQTSTVLLTPLQEYKSRTTFATPYLILTFYTDLASSHGLVLFRGEITPTAASAQNNAKSDFLLSQQDAQLLAMHLQRFYLWGGKEEGAKERYGLLEAFHNTPEEFKWEDLLKHAEPI</sequence>
<dbReference type="Pfam" id="PF06644">
    <property type="entry name" value="ATP11"/>
    <property type="match status" value="1"/>
</dbReference>
<evidence type="ECO:0000256" key="2">
    <source>
        <dbReference type="ARBA" id="ARBA00009116"/>
    </source>
</evidence>
<accession>A0A9P6HHS4</accession>
<dbReference type="GO" id="GO:0033615">
    <property type="term" value="P:mitochondrial proton-transporting ATP synthase complex assembly"/>
    <property type="evidence" value="ECO:0007669"/>
    <property type="project" value="TreeGrafter"/>
</dbReference>
<dbReference type="GO" id="GO:0005739">
    <property type="term" value="C:mitochondrion"/>
    <property type="evidence" value="ECO:0007669"/>
    <property type="project" value="UniProtKB-SubCell"/>
</dbReference>
<feature type="compositionally biased region" description="Polar residues" evidence="5">
    <location>
        <begin position="88"/>
        <end position="100"/>
    </location>
</feature>